<dbReference type="InterPro" id="IPR036388">
    <property type="entry name" value="WH-like_DNA-bd_sf"/>
</dbReference>
<dbReference type="EMBL" id="BSPX01000055">
    <property type="protein sequence ID" value="GLT23656.1"/>
    <property type="molecule type" value="Genomic_DNA"/>
</dbReference>
<evidence type="ECO:0000256" key="4">
    <source>
        <dbReference type="ARBA" id="ARBA00023163"/>
    </source>
</evidence>
<feature type="domain" description="HTH lysR-type" evidence="5">
    <location>
        <begin position="1"/>
        <end position="58"/>
    </location>
</feature>
<organism evidence="6 7">
    <name type="scientific">Zoogloea oryzae</name>
    <dbReference type="NCBI Taxonomy" id="310767"/>
    <lineage>
        <taxon>Bacteria</taxon>
        <taxon>Pseudomonadati</taxon>
        <taxon>Pseudomonadota</taxon>
        <taxon>Betaproteobacteria</taxon>
        <taxon>Rhodocyclales</taxon>
        <taxon>Zoogloeaceae</taxon>
        <taxon>Zoogloea</taxon>
    </lineage>
</organism>
<dbReference type="Gene3D" id="1.10.10.10">
    <property type="entry name" value="Winged helix-like DNA-binding domain superfamily/Winged helix DNA-binding domain"/>
    <property type="match status" value="1"/>
</dbReference>
<dbReference type="PANTHER" id="PTHR30419:SF8">
    <property type="entry name" value="NITROGEN ASSIMILATION TRANSCRIPTIONAL ACTIVATOR-RELATED"/>
    <property type="match status" value="1"/>
</dbReference>
<dbReference type="Pfam" id="PF00126">
    <property type="entry name" value="HTH_1"/>
    <property type="match status" value="1"/>
</dbReference>
<evidence type="ECO:0000256" key="3">
    <source>
        <dbReference type="ARBA" id="ARBA00023125"/>
    </source>
</evidence>
<dbReference type="InterPro" id="IPR000847">
    <property type="entry name" value="LysR_HTH_N"/>
</dbReference>
<comment type="similarity">
    <text evidence="1">Belongs to the LysR transcriptional regulatory family.</text>
</comment>
<keyword evidence="4" id="KW-0804">Transcription</keyword>
<protein>
    <submittedName>
        <fullName evidence="6">LysR family transcriptional regulator</fullName>
    </submittedName>
</protein>
<evidence type="ECO:0000256" key="2">
    <source>
        <dbReference type="ARBA" id="ARBA00023015"/>
    </source>
</evidence>
<dbReference type="PROSITE" id="PS50931">
    <property type="entry name" value="HTH_LYSR"/>
    <property type="match status" value="1"/>
</dbReference>
<gene>
    <name evidence="6" type="ORF">GCM10007933_31240</name>
</gene>
<dbReference type="Gene3D" id="3.40.190.290">
    <property type="match status" value="1"/>
</dbReference>
<dbReference type="InterPro" id="IPR036390">
    <property type="entry name" value="WH_DNA-bd_sf"/>
</dbReference>
<keyword evidence="7" id="KW-1185">Reference proteome</keyword>
<sequence length="297" mass="32165">MDLRALRYFVETVRQQSFTAAAERLNVTQSTVSKMIRQLEDEIGQPLLIRDGRQLHLTDVGRVVLERGQEALGVMRNLTQEVADLAELVRGELTVGIPPMVNLLFPPMVKAFRARHPAVALHLREVGGQRIEQLVATGELEVGATLLPTEPGLGLETRSVGHYPLFAVGPRTSAWAAEQRVALAALKDAPLLLPGDDFSLTRRVREVTAASGFEACIAAQSGQWDFLVALAAAGLGTTLIPGPLLARLNLGAELVARPLAEPRLDWHVAVIWKPGGYMSRAAQAWLAVCEENLLATG</sequence>
<dbReference type="Pfam" id="PF03466">
    <property type="entry name" value="LysR_substrate"/>
    <property type="match status" value="1"/>
</dbReference>
<name>A0ABQ6FGI9_9RHOO</name>
<comment type="caution">
    <text evidence="6">The sequence shown here is derived from an EMBL/GenBank/DDBJ whole genome shotgun (WGS) entry which is preliminary data.</text>
</comment>
<dbReference type="PRINTS" id="PR00039">
    <property type="entry name" value="HTHLYSR"/>
</dbReference>
<accession>A0ABQ6FGI9</accession>
<reference evidence="7" key="1">
    <citation type="journal article" date="2019" name="Int. J. Syst. Evol. Microbiol.">
        <title>The Global Catalogue of Microorganisms (GCM) 10K type strain sequencing project: providing services to taxonomists for standard genome sequencing and annotation.</title>
        <authorList>
            <consortium name="The Broad Institute Genomics Platform"/>
            <consortium name="The Broad Institute Genome Sequencing Center for Infectious Disease"/>
            <person name="Wu L."/>
            <person name="Ma J."/>
        </authorList>
    </citation>
    <scope>NUCLEOTIDE SEQUENCE [LARGE SCALE GENOMIC DNA]</scope>
    <source>
        <strain evidence="7">NBRC 102407</strain>
    </source>
</reference>
<evidence type="ECO:0000313" key="6">
    <source>
        <dbReference type="EMBL" id="GLT23656.1"/>
    </source>
</evidence>
<dbReference type="Proteomes" id="UP001157167">
    <property type="component" value="Unassembled WGS sequence"/>
</dbReference>
<dbReference type="PANTHER" id="PTHR30419">
    <property type="entry name" value="HTH-TYPE TRANSCRIPTIONAL REGULATOR YBHD"/>
    <property type="match status" value="1"/>
</dbReference>
<dbReference type="RefSeq" id="WP_284188844.1">
    <property type="nucleotide sequence ID" value="NZ_BSPX01000055.1"/>
</dbReference>
<dbReference type="InterPro" id="IPR005119">
    <property type="entry name" value="LysR_subst-bd"/>
</dbReference>
<dbReference type="InterPro" id="IPR050950">
    <property type="entry name" value="HTH-type_LysR_regulators"/>
</dbReference>
<dbReference type="SUPFAM" id="SSF46785">
    <property type="entry name" value="Winged helix' DNA-binding domain"/>
    <property type="match status" value="1"/>
</dbReference>
<keyword evidence="2" id="KW-0805">Transcription regulation</keyword>
<keyword evidence="3" id="KW-0238">DNA-binding</keyword>
<evidence type="ECO:0000256" key="1">
    <source>
        <dbReference type="ARBA" id="ARBA00009437"/>
    </source>
</evidence>
<proteinExistence type="inferred from homology"/>
<evidence type="ECO:0000259" key="5">
    <source>
        <dbReference type="PROSITE" id="PS50931"/>
    </source>
</evidence>
<dbReference type="SUPFAM" id="SSF53850">
    <property type="entry name" value="Periplasmic binding protein-like II"/>
    <property type="match status" value="1"/>
</dbReference>
<evidence type="ECO:0000313" key="7">
    <source>
        <dbReference type="Proteomes" id="UP001157167"/>
    </source>
</evidence>